<keyword evidence="3" id="KW-1185">Reference proteome</keyword>
<sequence length="126" mass="13796">MLLQEAEKEAHIPAIGLDRQLGQPPLIGEMGDPGGELRLHVGCGGKIDLHRSNMELGHLKRSEHSPSSRARGEGRGEGASRWNLPLTRHCVPTSPQTKSGVPDLVVDELNSETSEFRRGEVNYQID</sequence>
<dbReference type="Proteomes" id="UP000515317">
    <property type="component" value="Chromosome"/>
</dbReference>
<evidence type="ECO:0000313" key="2">
    <source>
        <dbReference type="EMBL" id="BCJ89433.1"/>
    </source>
</evidence>
<name>A0A6S6QE82_9HYPH</name>
<protein>
    <submittedName>
        <fullName evidence="2">Uncharacterized protein</fullName>
    </submittedName>
</protein>
<gene>
    <name evidence="2" type="ORF">IZ6_01680</name>
</gene>
<evidence type="ECO:0000313" key="3">
    <source>
        <dbReference type="Proteomes" id="UP000515317"/>
    </source>
</evidence>
<dbReference type="EMBL" id="AP023361">
    <property type="protein sequence ID" value="BCJ89433.1"/>
    <property type="molecule type" value="Genomic_DNA"/>
</dbReference>
<reference evidence="2 3" key="1">
    <citation type="submission" date="2020-08" db="EMBL/GenBank/DDBJ databases">
        <title>Genome sequence of Rhizobiales bacterium strain IZ6.</title>
        <authorList>
            <person name="Nakai R."/>
            <person name="Naganuma T."/>
        </authorList>
    </citation>
    <scope>NUCLEOTIDE SEQUENCE [LARGE SCALE GENOMIC DNA]</scope>
    <source>
        <strain evidence="2 3">IZ6</strain>
    </source>
</reference>
<feature type="compositionally biased region" description="Basic and acidic residues" evidence="1">
    <location>
        <begin position="54"/>
        <end position="78"/>
    </location>
</feature>
<organism evidence="2 3">
    <name type="scientific">Terrihabitans soli</name>
    <dbReference type="NCBI Taxonomy" id="708113"/>
    <lineage>
        <taxon>Bacteria</taxon>
        <taxon>Pseudomonadati</taxon>
        <taxon>Pseudomonadota</taxon>
        <taxon>Alphaproteobacteria</taxon>
        <taxon>Hyphomicrobiales</taxon>
        <taxon>Terrihabitans</taxon>
    </lineage>
</organism>
<dbReference type="AlphaFoldDB" id="A0A6S6QE82"/>
<evidence type="ECO:0000256" key="1">
    <source>
        <dbReference type="SAM" id="MobiDB-lite"/>
    </source>
</evidence>
<proteinExistence type="predicted"/>
<accession>A0A6S6QE82</accession>
<feature type="region of interest" description="Disordered" evidence="1">
    <location>
        <begin position="54"/>
        <end position="102"/>
    </location>
</feature>
<dbReference type="KEGG" id="tso:IZ6_01680"/>